<evidence type="ECO:0000313" key="2">
    <source>
        <dbReference type="Proteomes" id="UP000216998"/>
    </source>
</evidence>
<dbReference type="EMBL" id="NOXU01000030">
    <property type="protein sequence ID" value="OYQ33557.1"/>
    <property type="molecule type" value="Genomic_DNA"/>
</dbReference>
<organism evidence="1 2">
    <name type="scientific">Niveispirillum lacus</name>
    <dbReference type="NCBI Taxonomy" id="1981099"/>
    <lineage>
        <taxon>Bacteria</taxon>
        <taxon>Pseudomonadati</taxon>
        <taxon>Pseudomonadota</taxon>
        <taxon>Alphaproteobacteria</taxon>
        <taxon>Rhodospirillales</taxon>
        <taxon>Azospirillaceae</taxon>
        <taxon>Niveispirillum</taxon>
    </lineage>
</organism>
<dbReference type="AlphaFoldDB" id="A0A255YWE0"/>
<dbReference type="Proteomes" id="UP000216998">
    <property type="component" value="Unassembled WGS sequence"/>
</dbReference>
<dbReference type="RefSeq" id="WP_094457000.1">
    <property type="nucleotide sequence ID" value="NZ_NOXU01000030.1"/>
</dbReference>
<keyword evidence="2" id="KW-1185">Reference proteome</keyword>
<accession>A0A255YWE0</accession>
<reference evidence="1 2" key="1">
    <citation type="submission" date="2017-07" db="EMBL/GenBank/DDBJ databases">
        <title>Niveispirillum cyanobacteriorum sp. nov., isolated from cyanobacterial aggregates in a eutrophic lake.</title>
        <authorList>
            <person name="Cai H."/>
        </authorList>
    </citation>
    <scope>NUCLEOTIDE SEQUENCE [LARGE SCALE GENOMIC DNA]</scope>
    <source>
        <strain evidence="2">TH1-14</strain>
    </source>
</reference>
<sequence>MESFSRISASISAYLIYLRARLVDINGSQNIDDWPSLRQSLEDFIQLVKYDKSALADVELLTGRTAVLVGTWQRDPDIVKVGIKHIERARRIFDQLPVTMLAHETRLLFRVVTRLELANAVNTLGDLSQSPVQDRIASILRDASRAIHRYQKHHFGNDHMPSLLRPSYDIAKTAKITQLRFQFALISLNSSSESDSIRWQNEIMNIMSTSSIKCSWEFSYFGSLALAMDAARHIDENPNDPTALEKFRHFVQSAQTQLNGQDVPGTRNRLLLADDQLVDALARRHF</sequence>
<evidence type="ECO:0000313" key="1">
    <source>
        <dbReference type="EMBL" id="OYQ33557.1"/>
    </source>
</evidence>
<protein>
    <submittedName>
        <fullName evidence="1">Uncharacterized protein</fullName>
    </submittedName>
</protein>
<name>A0A255YWE0_9PROT</name>
<gene>
    <name evidence="1" type="ORF">CHU95_14320</name>
</gene>
<proteinExistence type="predicted"/>
<comment type="caution">
    <text evidence="1">The sequence shown here is derived from an EMBL/GenBank/DDBJ whole genome shotgun (WGS) entry which is preliminary data.</text>
</comment>